<proteinExistence type="predicted"/>
<feature type="compositionally biased region" description="Polar residues" evidence="1">
    <location>
        <begin position="197"/>
        <end position="208"/>
    </location>
</feature>
<dbReference type="EMBL" id="CAJNOO010001357">
    <property type="protein sequence ID" value="CAF1140517.1"/>
    <property type="molecule type" value="Genomic_DNA"/>
</dbReference>
<evidence type="ECO:0000313" key="6">
    <source>
        <dbReference type="Proteomes" id="UP000663889"/>
    </source>
</evidence>
<evidence type="ECO:0000313" key="2">
    <source>
        <dbReference type="EMBL" id="CAF1128296.1"/>
    </source>
</evidence>
<feature type="region of interest" description="Disordered" evidence="1">
    <location>
        <begin position="187"/>
        <end position="208"/>
    </location>
</feature>
<evidence type="ECO:0000256" key="1">
    <source>
        <dbReference type="SAM" id="MobiDB-lite"/>
    </source>
</evidence>
<evidence type="ECO:0000313" key="5">
    <source>
        <dbReference type="EMBL" id="CAF4016463.1"/>
    </source>
</evidence>
<dbReference type="AlphaFoldDB" id="A0A814R7Q4"/>
<evidence type="ECO:0000313" key="3">
    <source>
        <dbReference type="EMBL" id="CAF1140517.1"/>
    </source>
</evidence>
<name>A0A814R7Q4_9BILA</name>
<protein>
    <submittedName>
        <fullName evidence="2">Uncharacterized protein</fullName>
    </submittedName>
</protein>
<dbReference type="EMBL" id="CAJNOU010000984">
    <property type="protein sequence ID" value="CAF1128296.1"/>
    <property type="molecule type" value="Genomic_DNA"/>
</dbReference>
<sequence length="255" mass="30486">MAKRCLIETCKREAETYCYHCSNDVCTKHYLEHKQWIQEQLNPLVDEINFIYDRLHHDDKNQTKSIPQYLINVYSQLDKWNADCHNHIDIVCHRVRSQIENIVKSNQHEETQKVIYNLESLEKLRQQLKELLKEGDVTYRQLEIMKRQLEELKKKEQEPIRYPDIRIITHKIDVSKYIGVPTDVKYPTEKQQQQQQKPRSPQKMSPNKNFSIRHRFVGWPSAGQTIEKCPMCSEMFPLSMTMADRTVHINDHLPD</sequence>
<dbReference type="Proteomes" id="UP000663882">
    <property type="component" value="Unassembled WGS sequence"/>
</dbReference>
<organism evidence="2 6">
    <name type="scientific">Rotaria sordida</name>
    <dbReference type="NCBI Taxonomy" id="392033"/>
    <lineage>
        <taxon>Eukaryota</taxon>
        <taxon>Metazoa</taxon>
        <taxon>Spiralia</taxon>
        <taxon>Gnathifera</taxon>
        <taxon>Rotifera</taxon>
        <taxon>Eurotatoria</taxon>
        <taxon>Bdelloidea</taxon>
        <taxon>Philodinida</taxon>
        <taxon>Philodinidae</taxon>
        <taxon>Rotaria</taxon>
    </lineage>
</organism>
<dbReference type="Proteomes" id="UP000663823">
    <property type="component" value="Unassembled WGS sequence"/>
</dbReference>
<dbReference type="EMBL" id="CAJOAX010007384">
    <property type="protein sequence ID" value="CAF4008190.1"/>
    <property type="molecule type" value="Genomic_DNA"/>
</dbReference>
<comment type="caution">
    <text evidence="2">The sequence shown here is derived from an EMBL/GenBank/DDBJ whole genome shotgun (WGS) entry which is preliminary data.</text>
</comment>
<evidence type="ECO:0000313" key="4">
    <source>
        <dbReference type="EMBL" id="CAF4008190.1"/>
    </source>
</evidence>
<dbReference type="EMBL" id="CAJOBE010006760">
    <property type="protein sequence ID" value="CAF4016463.1"/>
    <property type="molecule type" value="Genomic_DNA"/>
</dbReference>
<accession>A0A814R7Q4</accession>
<dbReference type="OrthoDB" id="10032558at2759"/>
<gene>
    <name evidence="5" type="ORF">FNK824_LOCUS26811</name>
    <name evidence="4" type="ORF">OTI717_LOCUS29394</name>
    <name evidence="3" type="ORF">RFH988_LOCUS21360</name>
    <name evidence="2" type="ORF">SEV965_LOCUS17273</name>
</gene>
<dbReference type="Proteomes" id="UP000663874">
    <property type="component" value="Unassembled WGS sequence"/>
</dbReference>
<reference evidence="2" key="1">
    <citation type="submission" date="2021-02" db="EMBL/GenBank/DDBJ databases">
        <authorList>
            <person name="Nowell W R."/>
        </authorList>
    </citation>
    <scope>NUCLEOTIDE SEQUENCE</scope>
</reference>
<dbReference type="Proteomes" id="UP000663889">
    <property type="component" value="Unassembled WGS sequence"/>
</dbReference>